<sequence length="76" mass="8629">KKKKQYFHAANGEVFSADLVRKPIMLQFFPGCSIIHRVLGSKLPRKDLTIGFDIFTKKKGLRILPGGLAYKQYFSA</sequence>
<protein>
    <recommendedName>
        <fullName evidence="3">Aspartic peptidase domain containing protein</fullName>
    </recommendedName>
</protein>
<proteinExistence type="predicted"/>
<dbReference type="Proteomes" id="UP000237000">
    <property type="component" value="Unassembled WGS sequence"/>
</dbReference>
<evidence type="ECO:0008006" key="3">
    <source>
        <dbReference type="Google" id="ProtNLM"/>
    </source>
</evidence>
<dbReference type="InParanoid" id="A0A2P5CRJ0"/>
<organism evidence="1 2">
    <name type="scientific">Trema orientale</name>
    <name type="common">Charcoal tree</name>
    <name type="synonym">Celtis orientalis</name>
    <dbReference type="NCBI Taxonomy" id="63057"/>
    <lineage>
        <taxon>Eukaryota</taxon>
        <taxon>Viridiplantae</taxon>
        <taxon>Streptophyta</taxon>
        <taxon>Embryophyta</taxon>
        <taxon>Tracheophyta</taxon>
        <taxon>Spermatophyta</taxon>
        <taxon>Magnoliopsida</taxon>
        <taxon>eudicotyledons</taxon>
        <taxon>Gunneridae</taxon>
        <taxon>Pentapetalae</taxon>
        <taxon>rosids</taxon>
        <taxon>fabids</taxon>
        <taxon>Rosales</taxon>
        <taxon>Cannabaceae</taxon>
        <taxon>Trema</taxon>
    </lineage>
</organism>
<reference evidence="2" key="1">
    <citation type="submission" date="2016-06" db="EMBL/GenBank/DDBJ databases">
        <title>Parallel loss of symbiosis genes in relatives of nitrogen-fixing non-legume Parasponia.</title>
        <authorList>
            <person name="Van Velzen R."/>
            <person name="Holmer R."/>
            <person name="Bu F."/>
            <person name="Rutten L."/>
            <person name="Van Zeijl A."/>
            <person name="Liu W."/>
            <person name="Santuari L."/>
            <person name="Cao Q."/>
            <person name="Sharma T."/>
            <person name="Shen D."/>
            <person name="Roswanjaya Y."/>
            <person name="Wardhani T."/>
            <person name="Kalhor M.S."/>
            <person name="Jansen J."/>
            <person name="Van den Hoogen J."/>
            <person name="Gungor B."/>
            <person name="Hartog M."/>
            <person name="Hontelez J."/>
            <person name="Verver J."/>
            <person name="Yang W.-C."/>
            <person name="Schijlen E."/>
            <person name="Repin R."/>
            <person name="Schilthuizen M."/>
            <person name="Schranz E."/>
            <person name="Heidstra R."/>
            <person name="Miyata K."/>
            <person name="Fedorova E."/>
            <person name="Kohlen W."/>
            <person name="Bisseling T."/>
            <person name="Smit S."/>
            <person name="Geurts R."/>
        </authorList>
    </citation>
    <scope>NUCLEOTIDE SEQUENCE [LARGE SCALE GENOMIC DNA]</scope>
    <source>
        <strain evidence="2">cv. RG33-2</strain>
    </source>
</reference>
<feature type="non-terminal residue" evidence="1">
    <location>
        <position position="1"/>
    </location>
</feature>
<evidence type="ECO:0000313" key="2">
    <source>
        <dbReference type="Proteomes" id="UP000237000"/>
    </source>
</evidence>
<dbReference type="AlphaFoldDB" id="A0A2P5CRJ0"/>
<accession>A0A2P5CRJ0</accession>
<dbReference type="EMBL" id="JXTC01000335">
    <property type="protein sequence ID" value="PON63606.1"/>
    <property type="molecule type" value="Genomic_DNA"/>
</dbReference>
<evidence type="ECO:0000313" key="1">
    <source>
        <dbReference type="EMBL" id="PON63606.1"/>
    </source>
</evidence>
<gene>
    <name evidence="1" type="ORF">TorRG33x02_275850</name>
</gene>
<comment type="caution">
    <text evidence="1">The sequence shown here is derived from an EMBL/GenBank/DDBJ whole genome shotgun (WGS) entry which is preliminary data.</text>
</comment>
<keyword evidence="2" id="KW-1185">Reference proteome</keyword>
<dbReference type="OrthoDB" id="1914518at2759"/>
<name>A0A2P5CRJ0_TREOI</name>